<dbReference type="InterPro" id="IPR002725">
    <property type="entry name" value="YgjP-like_metallopeptidase"/>
</dbReference>
<dbReference type="AlphaFoldDB" id="A0A5C2HD14"/>
<dbReference type="Pfam" id="PF01863">
    <property type="entry name" value="YgjP-like"/>
    <property type="match status" value="1"/>
</dbReference>
<name>A0A5C2HD14_9BACT</name>
<proteinExistence type="predicted"/>
<organism evidence="2 3">
    <name type="scientific">Malaciobacter pacificus</name>
    <dbReference type="NCBI Taxonomy" id="1080223"/>
    <lineage>
        <taxon>Bacteria</taxon>
        <taxon>Pseudomonadati</taxon>
        <taxon>Campylobacterota</taxon>
        <taxon>Epsilonproteobacteria</taxon>
        <taxon>Campylobacterales</taxon>
        <taxon>Arcobacteraceae</taxon>
        <taxon>Malaciobacter</taxon>
    </lineage>
</organism>
<dbReference type="PANTHER" id="PTHR30399">
    <property type="entry name" value="UNCHARACTERIZED PROTEIN YGJP"/>
    <property type="match status" value="1"/>
</dbReference>
<dbReference type="Gene3D" id="3.30.2010.10">
    <property type="entry name" value="Metalloproteases ('zincins'), catalytic domain"/>
    <property type="match status" value="1"/>
</dbReference>
<dbReference type="CDD" id="cd07344">
    <property type="entry name" value="M48_yhfN_like"/>
    <property type="match status" value="1"/>
</dbReference>
<dbReference type="OrthoDB" id="5321643at2"/>
<evidence type="ECO:0000313" key="2">
    <source>
        <dbReference type="EMBL" id="QEP34724.1"/>
    </source>
</evidence>
<reference evidence="2" key="2">
    <citation type="submission" date="2019-09" db="EMBL/GenBank/DDBJ databases">
        <title>Taxonomic note: a critical rebuttal of the proposed division of the genus Arcobacter into six genera, emended descriptions of Arcobacter anaerophilus and the genus Arcobacter, and an assessment of genus-level boundaries for Epsilonproteobacteria using in silico genomic comparator tools.</title>
        <authorList>
            <person name="On S.L.W."/>
            <person name="Miller W.G."/>
            <person name="Biggs P."/>
            <person name="Cornelius A."/>
            <person name="Vandamme P."/>
        </authorList>
    </citation>
    <scope>NUCLEOTIDE SEQUENCE [LARGE SCALE GENOMIC DNA]</scope>
    <source>
        <strain evidence="2">LMG 26638</strain>
    </source>
</reference>
<dbReference type="Proteomes" id="UP000322726">
    <property type="component" value="Chromosome"/>
</dbReference>
<evidence type="ECO:0000259" key="1">
    <source>
        <dbReference type="Pfam" id="PF01863"/>
    </source>
</evidence>
<dbReference type="RefSeq" id="WP_130233655.1">
    <property type="nucleotide sequence ID" value="NZ_BMEF01000031.1"/>
</dbReference>
<dbReference type="KEGG" id="apai:APAC_1628"/>
<feature type="domain" description="YgjP-like metallopeptidase" evidence="1">
    <location>
        <begin position="87"/>
        <end position="194"/>
    </location>
</feature>
<sequence length="197" mass="24354">MIFEIEVANKRIAVQLENKKHIRHCYLRVLKEDLIQIRANKYFDIYDAHELLNRKKDWIEKSIRQLEKKRINDDEFLYLGQVEKLVDYKIKDIDKFYKKEIEKHIYPLIEKHSKNMNLFPTSIRFRKNKRTWGSCNYKNGLNFNYLLMKYPIHIMEYIVIHELAHIKHKNHSKKFWDLVEKYCPNYKFIEKEFKTLL</sequence>
<reference evidence="2" key="1">
    <citation type="submission" date="2019-09" db="EMBL/GenBank/DDBJ databases">
        <title>Complete genome sequencing of four Arcobacter species reveals a diverse suite of mobile elements.</title>
        <authorList>
            <person name="Miller W.G."/>
            <person name="Yee E."/>
            <person name="Bono J.L."/>
        </authorList>
    </citation>
    <scope>NUCLEOTIDE SEQUENCE [LARGE SCALE GENOMIC DNA]</scope>
    <source>
        <strain evidence="2">LMG 26638</strain>
    </source>
</reference>
<protein>
    <submittedName>
        <fullName evidence="2">Peptidase, M48 family (DUF45 domain)</fullName>
    </submittedName>
</protein>
<keyword evidence="3" id="KW-1185">Reference proteome</keyword>
<dbReference type="EMBL" id="CP035928">
    <property type="protein sequence ID" value="QEP34724.1"/>
    <property type="molecule type" value="Genomic_DNA"/>
</dbReference>
<accession>A0A5C2HD14</accession>
<dbReference type="PANTHER" id="PTHR30399:SF1">
    <property type="entry name" value="UTP PYROPHOSPHATASE"/>
    <property type="match status" value="1"/>
</dbReference>
<evidence type="ECO:0000313" key="3">
    <source>
        <dbReference type="Proteomes" id="UP000322726"/>
    </source>
</evidence>
<gene>
    <name evidence="2" type="ORF">APAC_1628</name>
</gene>
<dbReference type="InterPro" id="IPR053136">
    <property type="entry name" value="UTP_pyrophosphatase-like"/>
</dbReference>